<name>A0A1M5F6F2_9SPHI</name>
<dbReference type="Proteomes" id="UP000184287">
    <property type="component" value="Unassembled WGS sequence"/>
</dbReference>
<evidence type="ECO:0000313" key="1">
    <source>
        <dbReference type="EMBL" id="SHF86671.1"/>
    </source>
</evidence>
<gene>
    <name evidence="1" type="ORF">SAMN04488522_103941</name>
</gene>
<sequence length="47" mass="5400">MRLEIVKQKKIKNLDVLARIIGIIAWSLLTQSYSKDNAKGQVLFLNE</sequence>
<dbReference type="AlphaFoldDB" id="A0A1M5F6F2"/>
<dbReference type="EMBL" id="FQUQ01000003">
    <property type="protein sequence ID" value="SHF86671.1"/>
    <property type="molecule type" value="Genomic_DNA"/>
</dbReference>
<dbReference type="STRING" id="288992.SAMN04488522_103941"/>
<protein>
    <submittedName>
        <fullName evidence="1">Uncharacterized protein</fullName>
    </submittedName>
</protein>
<keyword evidence="2" id="KW-1185">Reference proteome</keyword>
<accession>A0A1M5F6F2</accession>
<evidence type="ECO:0000313" key="2">
    <source>
        <dbReference type="Proteomes" id="UP000184287"/>
    </source>
</evidence>
<reference evidence="2" key="1">
    <citation type="submission" date="2016-11" db="EMBL/GenBank/DDBJ databases">
        <authorList>
            <person name="Varghese N."/>
            <person name="Submissions S."/>
        </authorList>
    </citation>
    <scope>NUCLEOTIDE SEQUENCE [LARGE SCALE GENOMIC DNA]</scope>
    <source>
        <strain evidence="2">DSM 16990</strain>
    </source>
</reference>
<organism evidence="1 2">
    <name type="scientific">Pedobacter caeni</name>
    <dbReference type="NCBI Taxonomy" id="288992"/>
    <lineage>
        <taxon>Bacteria</taxon>
        <taxon>Pseudomonadati</taxon>
        <taxon>Bacteroidota</taxon>
        <taxon>Sphingobacteriia</taxon>
        <taxon>Sphingobacteriales</taxon>
        <taxon>Sphingobacteriaceae</taxon>
        <taxon>Pedobacter</taxon>
    </lineage>
</organism>
<proteinExistence type="predicted"/>